<evidence type="ECO:0000256" key="4">
    <source>
        <dbReference type="ARBA" id="ARBA00023002"/>
    </source>
</evidence>
<feature type="domain" description="FAD-dependent oxidoreductase 2 FAD-binding" evidence="7">
    <location>
        <begin position="43"/>
        <end position="568"/>
    </location>
</feature>
<dbReference type="InterPro" id="IPR003953">
    <property type="entry name" value="FAD-dep_OxRdtase_2_FAD-bd"/>
</dbReference>
<dbReference type="OrthoDB" id="7777654at2759"/>
<evidence type="ECO:0000313" key="9">
    <source>
        <dbReference type="Proteomes" id="UP000185904"/>
    </source>
</evidence>
<evidence type="ECO:0000313" key="8">
    <source>
        <dbReference type="EMBL" id="OAL20929.1"/>
    </source>
</evidence>
<organism evidence="8 9">
    <name type="scientific">Fonsecaea nubica</name>
    <dbReference type="NCBI Taxonomy" id="856822"/>
    <lineage>
        <taxon>Eukaryota</taxon>
        <taxon>Fungi</taxon>
        <taxon>Dikarya</taxon>
        <taxon>Ascomycota</taxon>
        <taxon>Pezizomycotina</taxon>
        <taxon>Eurotiomycetes</taxon>
        <taxon>Chaetothyriomycetidae</taxon>
        <taxon>Chaetothyriales</taxon>
        <taxon>Herpotrichiellaceae</taxon>
        <taxon>Fonsecaea</taxon>
    </lineage>
</organism>
<dbReference type="GeneID" id="34594837"/>
<evidence type="ECO:0000256" key="5">
    <source>
        <dbReference type="ARBA" id="ARBA00061147"/>
    </source>
</evidence>
<dbReference type="RefSeq" id="XP_022494321.1">
    <property type="nucleotide sequence ID" value="XM_022649705.1"/>
</dbReference>
<dbReference type="GO" id="GO:0008202">
    <property type="term" value="P:steroid metabolic process"/>
    <property type="evidence" value="ECO:0007669"/>
    <property type="project" value="UniProtKB-ARBA"/>
</dbReference>
<dbReference type="GO" id="GO:0016491">
    <property type="term" value="F:oxidoreductase activity"/>
    <property type="evidence" value="ECO:0007669"/>
    <property type="project" value="UniProtKB-KW"/>
</dbReference>
<evidence type="ECO:0000256" key="3">
    <source>
        <dbReference type="ARBA" id="ARBA00022827"/>
    </source>
</evidence>
<evidence type="ECO:0000256" key="2">
    <source>
        <dbReference type="ARBA" id="ARBA00022630"/>
    </source>
</evidence>
<proteinExistence type="inferred from homology"/>
<keyword evidence="3" id="KW-0274">FAD</keyword>
<keyword evidence="4" id="KW-0560">Oxidoreductase</keyword>
<reference evidence="8 9" key="1">
    <citation type="submission" date="2016-03" db="EMBL/GenBank/DDBJ databases">
        <title>The draft genome sequence of Fonsecaea nubica causative agent of cutaneous subcutaneous infection in human host.</title>
        <authorList>
            <person name="Costa F."/>
            <person name="Sybren D.H."/>
            <person name="Raittz R.T."/>
            <person name="Weiss V.A."/>
            <person name="Leao A.C."/>
            <person name="Gomes R."/>
            <person name="De Souza E.M."/>
            <person name="Pedrosa F.O."/>
            <person name="Steffens M.B."/>
            <person name="Bombassaro A."/>
            <person name="Tadra-Sfeir M.Z."/>
            <person name="Moreno L.F."/>
            <person name="Najafzadeh M.J."/>
            <person name="Felipe M.S."/>
            <person name="Teixeira M."/>
            <person name="Sun J."/>
            <person name="Xi L."/>
            <person name="Castro M.A."/>
            <person name="Vicente V.A."/>
        </authorList>
    </citation>
    <scope>NUCLEOTIDE SEQUENCE [LARGE SCALE GENOMIC DNA]</scope>
    <source>
        <strain evidence="8 9">CBS 269.64</strain>
    </source>
</reference>
<dbReference type="Gene3D" id="3.50.50.60">
    <property type="entry name" value="FAD/NAD(P)-binding domain"/>
    <property type="match status" value="2"/>
</dbReference>
<comment type="cofactor">
    <cofactor evidence="1">
        <name>FAD</name>
        <dbReference type="ChEBI" id="CHEBI:57692"/>
    </cofactor>
</comment>
<dbReference type="Pfam" id="PF00890">
    <property type="entry name" value="FAD_binding_2"/>
    <property type="match status" value="1"/>
</dbReference>
<feature type="region of interest" description="Disordered" evidence="6">
    <location>
        <begin position="1"/>
        <end position="26"/>
    </location>
</feature>
<comment type="caution">
    <text evidence="8">The sequence shown here is derived from an EMBL/GenBank/DDBJ whole genome shotgun (WGS) entry which is preliminary data.</text>
</comment>
<evidence type="ECO:0000259" key="7">
    <source>
        <dbReference type="Pfam" id="PF00890"/>
    </source>
</evidence>
<evidence type="ECO:0000256" key="1">
    <source>
        <dbReference type="ARBA" id="ARBA00001974"/>
    </source>
</evidence>
<keyword evidence="9" id="KW-1185">Reference proteome</keyword>
<dbReference type="InterPro" id="IPR036188">
    <property type="entry name" value="FAD/NAD-bd_sf"/>
</dbReference>
<dbReference type="Proteomes" id="UP000185904">
    <property type="component" value="Unassembled WGS sequence"/>
</dbReference>
<accession>A0A178BTJ8</accession>
<evidence type="ECO:0000256" key="6">
    <source>
        <dbReference type="SAM" id="MobiDB-lite"/>
    </source>
</evidence>
<dbReference type="InterPro" id="IPR027477">
    <property type="entry name" value="Succ_DH/fumarate_Rdtase_cat_sf"/>
</dbReference>
<dbReference type="SUPFAM" id="SSF51905">
    <property type="entry name" value="FAD/NAD(P)-binding domain"/>
    <property type="match status" value="1"/>
</dbReference>
<gene>
    <name evidence="8" type="ORF">AYO20_11456</name>
</gene>
<dbReference type="PANTHER" id="PTHR43400:SF10">
    <property type="entry name" value="3-OXOSTEROID 1-DEHYDROGENASE"/>
    <property type="match status" value="1"/>
</dbReference>
<comment type="similarity">
    <text evidence="5">Belongs to the FAD-dependent oxidoreductase 2 family. 3-oxosteroid dehydrogenase subfamily.</text>
</comment>
<dbReference type="AlphaFoldDB" id="A0A178BTJ8"/>
<protein>
    <recommendedName>
        <fullName evidence="7">FAD-dependent oxidoreductase 2 FAD-binding domain-containing protein</fullName>
    </recommendedName>
</protein>
<name>A0A178BTJ8_9EURO</name>
<dbReference type="EMBL" id="LVCJ01000156">
    <property type="protein sequence ID" value="OAL20929.1"/>
    <property type="molecule type" value="Genomic_DNA"/>
</dbReference>
<dbReference type="InterPro" id="IPR050315">
    <property type="entry name" value="FAD-oxidoreductase_2"/>
</dbReference>
<dbReference type="FunFam" id="3.50.50.60:FF:000208">
    <property type="entry name" value="3-ketosteroid dehydrogenase"/>
    <property type="match status" value="1"/>
</dbReference>
<dbReference type="PANTHER" id="PTHR43400">
    <property type="entry name" value="FUMARATE REDUCTASE"/>
    <property type="match status" value="1"/>
</dbReference>
<dbReference type="SUPFAM" id="SSF56425">
    <property type="entry name" value="Succinate dehydrogenase/fumarate reductase flavoprotein, catalytic domain"/>
    <property type="match status" value="1"/>
</dbReference>
<keyword evidence="2" id="KW-0285">Flavoprotein</keyword>
<sequence>MQGLRNHLRYGASSAQPGNGKRHVSETSFAGGHIQDFDEAAADVLIVGSGAAGLMAALRAHYQGLSPLIIEKSDKAGGATAYSGGAAWIPNNHLQTQHGIRDSPEMALTYLNNLIGDVGEGSTIRRRQAYVDNSPKMVQFLADQGFRWIMSEGYSDYHPNIEGSLDQGRTIESKVFNFRKLGKFRKHMNVNPRYPLPPVYAYEAGQVTRAITSIKASGVLLRLAARWAVNLLLLREPVTLGHATAGQLVMLNLQQQTPIWLSTSLEELVLDNEGAVIGAIVKKDGQSVRICAKHGVVLCAGGFAKNQEMRESYQQKPTDSRWSSAPPYDNGDAIRAGIKVGAATALMDDAWWGPTMMEGNQWPYFALWDRARPFSIIVDSAGDRFMDEAESYVDAVHHQYERHTKVKAIPAWMIVDSNYRKRYSIGSVPPRTSGRKAIRDGFLFKADTLDELASKIGVNAEGLQRTVTRWNEMSKSGVDLDYGRGSNSYDHFFGDPTNKPNPNMGAISTGPFYAVKIYPGDLGTKGGLLTDEHARVLDSQGKTIQGLYASGNTTASVMGRRYAGAGATIGPALTFSFIAVDHIANQRK</sequence>